<reference evidence="1 4" key="2">
    <citation type="submission" date="2019-09" db="EMBL/GenBank/DDBJ databases">
        <title>Draft genome sequences of 48 bacterial type strains from the CCUG.</title>
        <authorList>
            <person name="Tunovic T."/>
            <person name="Pineiro-Iglesias B."/>
            <person name="Unosson C."/>
            <person name="Inganas E."/>
            <person name="Ohlen M."/>
            <person name="Cardew S."/>
            <person name="Jensie-Markopoulos S."/>
            <person name="Salva-Serra F."/>
            <person name="Jaen-Luchoro D."/>
            <person name="Karlsson R."/>
            <person name="Svensson-Stadler L."/>
            <person name="Chun J."/>
            <person name="Moore E."/>
        </authorList>
    </citation>
    <scope>NUCLEOTIDE SEQUENCE [LARGE SCALE GENOMIC DNA]</scope>
    <source>
        <strain evidence="1 4">CCUG 53116</strain>
    </source>
</reference>
<dbReference type="OrthoDB" id="8829067at2"/>
<name>A0A1H0RCB5_PSERE</name>
<evidence type="ECO:0000313" key="4">
    <source>
        <dbReference type="Proteomes" id="UP000460142"/>
    </source>
</evidence>
<dbReference type="EMBL" id="VZPS01000016">
    <property type="protein sequence ID" value="KAB0483457.1"/>
    <property type="molecule type" value="Genomic_DNA"/>
</dbReference>
<dbReference type="Proteomes" id="UP000198549">
    <property type="component" value="Chromosome I"/>
</dbReference>
<protein>
    <recommendedName>
        <fullName evidence="5">Alpha/beta hydrolase</fullName>
    </recommendedName>
</protein>
<sequence>MSYTDNTVIATSTSRLLPNRATDRNIAVPRDLPGVVIFLHGVNDPGASYVSRARQSRQGVCVFLPG</sequence>
<reference evidence="2 3" key="1">
    <citation type="submission" date="2016-10" db="EMBL/GenBank/DDBJ databases">
        <authorList>
            <person name="de Groot N.N."/>
        </authorList>
    </citation>
    <scope>NUCLEOTIDE SEQUENCE [LARGE SCALE GENOMIC DNA]</scope>
    <source>
        <strain evidence="2 3">BS3776</strain>
    </source>
</reference>
<evidence type="ECO:0000313" key="2">
    <source>
        <dbReference type="EMBL" id="SDP27177.1"/>
    </source>
</evidence>
<dbReference type="AlphaFoldDB" id="A0A1H0RCB5"/>
<evidence type="ECO:0008006" key="5">
    <source>
        <dbReference type="Google" id="ProtNLM"/>
    </source>
</evidence>
<accession>A0A1H0RCB5</accession>
<evidence type="ECO:0000313" key="1">
    <source>
        <dbReference type="EMBL" id="KAB0483457.1"/>
    </source>
</evidence>
<organism evidence="2 3">
    <name type="scientific">Pseudomonas reinekei</name>
    <dbReference type="NCBI Taxonomy" id="395598"/>
    <lineage>
        <taxon>Bacteria</taxon>
        <taxon>Pseudomonadati</taxon>
        <taxon>Pseudomonadota</taxon>
        <taxon>Gammaproteobacteria</taxon>
        <taxon>Pseudomonadales</taxon>
        <taxon>Pseudomonadaceae</taxon>
        <taxon>Pseudomonas</taxon>
    </lineage>
</organism>
<dbReference type="Proteomes" id="UP000460142">
    <property type="component" value="Unassembled WGS sequence"/>
</dbReference>
<gene>
    <name evidence="1" type="ORF">F7R15_21660</name>
    <name evidence="2" type="ORF">SAMN04490202_3538</name>
</gene>
<evidence type="ECO:0000313" key="3">
    <source>
        <dbReference type="Proteomes" id="UP000198549"/>
    </source>
</evidence>
<dbReference type="EMBL" id="LT629709">
    <property type="protein sequence ID" value="SDP27177.1"/>
    <property type="molecule type" value="Genomic_DNA"/>
</dbReference>
<proteinExistence type="predicted"/>